<dbReference type="RefSeq" id="WP_092471010.1">
    <property type="nucleotide sequence ID" value="NZ_FNCZ01000013.1"/>
</dbReference>
<dbReference type="Proteomes" id="UP000199492">
    <property type="component" value="Unassembled WGS sequence"/>
</dbReference>
<proteinExistence type="predicted"/>
<dbReference type="SUPFAM" id="SSF51445">
    <property type="entry name" value="(Trans)glycosidases"/>
    <property type="match status" value="1"/>
</dbReference>
<accession>A0A1G8LNX1</accession>
<sequence length="349" mass="38980">MKNLLFLTVVLAAFVSCKNETKKEDVPVSEVVEISDIVSVSGRQLMVNDESYLIKGICYHPVPKGKSTKRDFGTLTQDLELMVEAGINTIRVYSPIEDQSVLDEINEAGLKVIIGFGYKQGGKNDIFSGSFIDYVNKFKNHNAILMWELGNEYNYHPEWFDGDVKNWYKAMNDAAAVIHVNDPSHPVATAHGDLPKELALSMSPNIDVWGMNVYRSVRPETIFKEWKDVSTKPMYLAETGADSYMQIAKDGYEEGINELAQADATDIILKATFNGQDICSGVTLFQFTDGWWKAGNNEVQDTGGTAPNSTGVPFDGSPNEEFWGIVDIDRNKKKVFDVVKDIYTNVNKE</sequence>
<dbReference type="Gene3D" id="3.20.20.80">
    <property type="entry name" value="Glycosidases"/>
    <property type="match status" value="1"/>
</dbReference>
<organism evidence="2 3">
    <name type="scientific">Winogradskyella thalassocola</name>
    <dbReference type="NCBI Taxonomy" id="262004"/>
    <lineage>
        <taxon>Bacteria</taxon>
        <taxon>Pseudomonadati</taxon>
        <taxon>Bacteroidota</taxon>
        <taxon>Flavobacteriia</taxon>
        <taxon>Flavobacteriales</taxon>
        <taxon>Flavobacteriaceae</taxon>
        <taxon>Winogradskyella</taxon>
    </lineage>
</organism>
<gene>
    <name evidence="2" type="ORF">SAMN04489796_11330</name>
</gene>
<dbReference type="AlphaFoldDB" id="A0A1G8LNX1"/>
<evidence type="ECO:0000313" key="3">
    <source>
        <dbReference type="Proteomes" id="UP000199492"/>
    </source>
</evidence>
<evidence type="ECO:0000259" key="1">
    <source>
        <dbReference type="Pfam" id="PF02836"/>
    </source>
</evidence>
<dbReference type="Pfam" id="PF02836">
    <property type="entry name" value="Glyco_hydro_2_C"/>
    <property type="match status" value="1"/>
</dbReference>
<evidence type="ECO:0000313" key="2">
    <source>
        <dbReference type="EMBL" id="SDI57147.1"/>
    </source>
</evidence>
<dbReference type="GO" id="GO:0005975">
    <property type="term" value="P:carbohydrate metabolic process"/>
    <property type="evidence" value="ECO:0007669"/>
    <property type="project" value="InterPro"/>
</dbReference>
<dbReference type="EMBL" id="FNCZ01000013">
    <property type="protein sequence ID" value="SDI57147.1"/>
    <property type="molecule type" value="Genomic_DNA"/>
</dbReference>
<keyword evidence="2" id="KW-0378">Hydrolase</keyword>
<name>A0A1G8LNX1_9FLAO</name>
<dbReference type="InterPro" id="IPR051913">
    <property type="entry name" value="GH2_Domain-Containing"/>
</dbReference>
<dbReference type="PROSITE" id="PS51257">
    <property type="entry name" value="PROKAR_LIPOPROTEIN"/>
    <property type="match status" value="1"/>
</dbReference>
<keyword evidence="3" id="KW-1185">Reference proteome</keyword>
<dbReference type="STRING" id="262004.SAMN04489796_11330"/>
<feature type="domain" description="Glycoside hydrolase family 2 catalytic" evidence="1">
    <location>
        <begin position="38"/>
        <end position="243"/>
    </location>
</feature>
<dbReference type="InterPro" id="IPR017853">
    <property type="entry name" value="GH"/>
</dbReference>
<dbReference type="InterPro" id="IPR006103">
    <property type="entry name" value="Glyco_hydro_2_cat"/>
</dbReference>
<dbReference type="OrthoDB" id="1205943at2"/>
<reference evidence="3" key="1">
    <citation type="submission" date="2016-10" db="EMBL/GenBank/DDBJ databases">
        <authorList>
            <person name="Varghese N."/>
            <person name="Submissions S."/>
        </authorList>
    </citation>
    <scope>NUCLEOTIDE SEQUENCE [LARGE SCALE GENOMIC DNA]</scope>
    <source>
        <strain evidence="3">DSM 15363</strain>
    </source>
</reference>
<dbReference type="GO" id="GO:0004553">
    <property type="term" value="F:hydrolase activity, hydrolyzing O-glycosyl compounds"/>
    <property type="evidence" value="ECO:0007669"/>
    <property type="project" value="InterPro"/>
</dbReference>
<dbReference type="PANTHER" id="PTHR42732">
    <property type="entry name" value="BETA-GALACTOSIDASE"/>
    <property type="match status" value="1"/>
</dbReference>
<protein>
    <submittedName>
        <fullName evidence="2">Glycosyl hydrolases family 2, TIM barrel domain</fullName>
    </submittedName>
</protein>